<evidence type="ECO:0008006" key="4">
    <source>
        <dbReference type="Google" id="ProtNLM"/>
    </source>
</evidence>
<evidence type="ECO:0000313" key="3">
    <source>
        <dbReference type="Proteomes" id="UP000219331"/>
    </source>
</evidence>
<accession>A0A285R7B7</accession>
<keyword evidence="1" id="KW-0812">Transmembrane</keyword>
<feature type="transmembrane region" description="Helical" evidence="1">
    <location>
        <begin position="6"/>
        <end position="23"/>
    </location>
</feature>
<sequence length="232" mass="25835">MLDGLPIWFWYLVVIAGTAVLVVRHLPRVARRRTQQHAPAVAVARPEEPAAMTRIEMPEILDWLQTRAPRSPDLWHILPDLNWDHAEHLHPILLWVVRQPDCDAATAIDILKLMSDDVALDLASGGTRWAPSGFDPNDSDEVRLLQAICERSEGGGFAGPVLKQTMWPSTHANRQHLEMLQGVLAKIEAEGRSVPFPLPVKLLSAPVPDDVRPARTPVRLDDDAILVPLDMV</sequence>
<evidence type="ECO:0000313" key="2">
    <source>
        <dbReference type="EMBL" id="SOB89764.1"/>
    </source>
</evidence>
<keyword evidence="1" id="KW-0472">Membrane</keyword>
<gene>
    <name evidence="2" type="ORF">SAMN05421512_101329</name>
</gene>
<dbReference type="EMBL" id="OBML01000001">
    <property type="protein sequence ID" value="SOB89764.1"/>
    <property type="molecule type" value="Genomic_DNA"/>
</dbReference>
<name>A0A285R7B7_9HYPH</name>
<organism evidence="2 3">
    <name type="scientific">Stappia indica</name>
    <dbReference type="NCBI Taxonomy" id="538381"/>
    <lineage>
        <taxon>Bacteria</taxon>
        <taxon>Pseudomonadati</taxon>
        <taxon>Pseudomonadota</taxon>
        <taxon>Alphaproteobacteria</taxon>
        <taxon>Hyphomicrobiales</taxon>
        <taxon>Stappiaceae</taxon>
        <taxon>Stappia</taxon>
    </lineage>
</organism>
<dbReference type="RefSeq" id="WP_141402532.1">
    <property type="nucleotide sequence ID" value="NZ_OBML01000001.1"/>
</dbReference>
<dbReference type="AlphaFoldDB" id="A0A285R7B7"/>
<dbReference type="Proteomes" id="UP000219331">
    <property type="component" value="Unassembled WGS sequence"/>
</dbReference>
<keyword evidence="1" id="KW-1133">Transmembrane helix</keyword>
<proteinExistence type="predicted"/>
<evidence type="ECO:0000256" key="1">
    <source>
        <dbReference type="SAM" id="Phobius"/>
    </source>
</evidence>
<keyword evidence="3" id="KW-1185">Reference proteome</keyword>
<reference evidence="2 3" key="1">
    <citation type="submission" date="2017-08" db="EMBL/GenBank/DDBJ databases">
        <authorList>
            <person name="de Groot N.N."/>
        </authorList>
    </citation>
    <scope>NUCLEOTIDE SEQUENCE [LARGE SCALE GENOMIC DNA]</scope>
    <source>
        <strain evidence="2 3">USBA 352</strain>
    </source>
</reference>
<dbReference type="OrthoDB" id="7846016at2"/>
<protein>
    <recommendedName>
        <fullName evidence="4">DUF4274 domain-containing protein</fullName>
    </recommendedName>
</protein>